<dbReference type="Pfam" id="PF00358">
    <property type="entry name" value="PTS_EIIA_1"/>
    <property type="match status" value="1"/>
</dbReference>
<evidence type="ECO:0000256" key="1">
    <source>
        <dbReference type="ARBA" id="ARBA00004496"/>
    </source>
</evidence>
<gene>
    <name evidence="9" type="ORF">DEACI_2007</name>
    <name evidence="8" type="ORF">DEACI_2914</name>
</gene>
<dbReference type="GO" id="GO:0016301">
    <property type="term" value="F:kinase activity"/>
    <property type="evidence" value="ECO:0007669"/>
    <property type="project" value="UniProtKB-KW"/>
</dbReference>
<proteinExistence type="predicted"/>
<dbReference type="Proteomes" id="UP001071230">
    <property type="component" value="Unassembled WGS sequence"/>
</dbReference>
<keyword evidence="6" id="KW-0418">Kinase</keyword>
<dbReference type="PROSITE" id="PS00371">
    <property type="entry name" value="PTS_EIIA_TYPE_1_HIS"/>
    <property type="match status" value="1"/>
</dbReference>
<dbReference type="PANTHER" id="PTHR45008:SF1">
    <property type="entry name" value="PTS SYSTEM GLUCOSE-SPECIFIC EIIA COMPONENT"/>
    <property type="match status" value="1"/>
</dbReference>
<reference evidence="8" key="2">
    <citation type="submission" date="2020-01" db="EMBL/GenBank/DDBJ databases">
        <authorList>
            <person name="Hornung B."/>
        </authorList>
    </citation>
    <scope>NUCLEOTIDE SEQUENCE</scope>
    <source>
        <strain evidence="8">PacBioINE</strain>
    </source>
</reference>
<dbReference type="AlphaFoldDB" id="A0A8S0WZY5"/>
<dbReference type="GO" id="GO:0009401">
    <property type="term" value="P:phosphoenolpyruvate-dependent sugar phosphotransferase system"/>
    <property type="evidence" value="ECO:0007669"/>
    <property type="project" value="UniProtKB-KW"/>
</dbReference>
<sequence length="159" mass="17213">MLNIFKKPYELVAPVSGKLLQLAQVPDPVFAQKMAGDGIAIEAEGDIVLAPADGKLSFIFRTNHAFGMVLGNGLEILVHVGMDTVTLNGEGFERLAEEGVTLRAGDPVLKIQRKTLTEKGMSFVTPVVISNADKVAEMRPGDRPVVEAGRDVVLRYRLK</sequence>
<keyword evidence="2" id="KW-0813">Transport</keyword>
<organism evidence="8">
    <name type="scientific">Acididesulfobacillus acetoxydans</name>
    <dbReference type="NCBI Taxonomy" id="1561005"/>
    <lineage>
        <taxon>Bacteria</taxon>
        <taxon>Bacillati</taxon>
        <taxon>Bacillota</taxon>
        <taxon>Clostridia</taxon>
        <taxon>Eubacteriales</taxon>
        <taxon>Peptococcaceae</taxon>
        <taxon>Acididesulfobacillus</taxon>
    </lineage>
</organism>
<feature type="domain" description="PTS EIIA type-1" evidence="7">
    <location>
        <begin position="27"/>
        <end position="131"/>
    </location>
</feature>
<reference evidence="9" key="1">
    <citation type="submission" date="2014-11" db="EMBL/GenBank/DDBJ databases">
        <authorList>
            <person name="Hornung B.V."/>
        </authorList>
    </citation>
    <scope>NUCLEOTIDE SEQUENCE</scope>
    <source>
        <strain evidence="9">INE</strain>
    </source>
</reference>
<name>A0A8S0WZY5_9FIRM</name>
<dbReference type="Gene3D" id="2.70.70.10">
    <property type="entry name" value="Glucose Permease (Domain IIA)"/>
    <property type="match status" value="1"/>
</dbReference>
<evidence type="ECO:0000313" key="9">
    <source>
        <dbReference type="EMBL" id="CEJ07541.1"/>
    </source>
</evidence>
<dbReference type="EMBL" id="CDGJ01000058">
    <property type="protein sequence ID" value="CEJ07541.1"/>
    <property type="molecule type" value="Genomic_DNA"/>
</dbReference>
<keyword evidence="3" id="KW-0762">Sugar transport</keyword>
<evidence type="ECO:0000313" key="10">
    <source>
        <dbReference type="Proteomes" id="UP001071230"/>
    </source>
</evidence>
<dbReference type="NCBIfam" id="TIGR00830">
    <property type="entry name" value="PTBA"/>
    <property type="match status" value="1"/>
</dbReference>
<evidence type="ECO:0000259" key="7">
    <source>
        <dbReference type="PROSITE" id="PS51093"/>
    </source>
</evidence>
<dbReference type="FunFam" id="2.70.70.10:FF:000001">
    <property type="entry name" value="PTS system glucose-specific IIA component"/>
    <property type="match status" value="1"/>
</dbReference>
<keyword evidence="4 9" id="KW-0808">Transferase</keyword>
<evidence type="ECO:0000256" key="5">
    <source>
        <dbReference type="ARBA" id="ARBA00022683"/>
    </source>
</evidence>
<dbReference type="EMBL" id="LR746496">
    <property type="protein sequence ID" value="CAA7602241.1"/>
    <property type="molecule type" value="Genomic_DNA"/>
</dbReference>
<dbReference type="PANTHER" id="PTHR45008">
    <property type="entry name" value="PTS SYSTEM GLUCOSE-SPECIFIC EIIA COMPONENT"/>
    <property type="match status" value="1"/>
</dbReference>
<protein>
    <submittedName>
        <fullName evidence="9">Glucose-specific phosphotransferase enzyme IIA component</fullName>
        <ecNumber evidence="9">2.7.1.69</ecNumber>
    </submittedName>
    <submittedName>
        <fullName evidence="8">Phosphotransferase system, sugar-specific permease EIIA type 1</fullName>
    </submittedName>
</protein>
<comment type="subcellular location">
    <subcellularLocation>
        <location evidence="1">Cytoplasm</location>
    </subcellularLocation>
</comment>
<evidence type="ECO:0000256" key="2">
    <source>
        <dbReference type="ARBA" id="ARBA00022448"/>
    </source>
</evidence>
<dbReference type="GO" id="GO:0005737">
    <property type="term" value="C:cytoplasm"/>
    <property type="evidence" value="ECO:0007669"/>
    <property type="project" value="UniProtKB-SubCell"/>
</dbReference>
<dbReference type="InterPro" id="IPR011055">
    <property type="entry name" value="Dup_hybrid_motif"/>
</dbReference>
<accession>A0A8S0WZY5</accession>
<keyword evidence="10" id="KW-1185">Reference proteome</keyword>
<evidence type="ECO:0000313" key="8">
    <source>
        <dbReference type="EMBL" id="CAA7602241.1"/>
    </source>
</evidence>
<dbReference type="InterPro" id="IPR050890">
    <property type="entry name" value="PTS_EIIA_component"/>
</dbReference>
<evidence type="ECO:0000256" key="3">
    <source>
        <dbReference type="ARBA" id="ARBA00022597"/>
    </source>
</evidence>
<dbReference type="Proteomes" id="UP000836597">
    <property type="component" value="Chromosome"/>
</dbReference>
<dbReference type="SUPFAM" id="SSF51261">
    <property type="entry name" value="Duplicated hybrid motif"/>
    <property type="match status" value="1"/>
</dbReference>
<dbReference type="PROSITE" id="PS51093">
    <property type="entry name" value="PTS_EIIA_TYPE_1"/>
    <property type="match status" value="1"/>
</dbReference>
<dbReference type="KEGG" id="aacx:DEACI_2914"/>
<dbReference type="InterPro" id="IPR001127">
    <property type="entry name" value="PTS_EIIA_1_perm"/>
</dbReference>
<keyword evidence="5" id="KW-0598">Phosphotransferase system</keyword>
<dbReference type="RefSeq" id="WP_240985643.1">
    <property type="nucleotide sequence ID" value="NZ_CDGJ01000058.1"/>
</dbReference>
<evidence type="ECO:0000256" key="6">
    <source>
        <dbReference type="ARBA" id="ARBA00022777"/>
    </source>
</evidence>
<dbReference type="EC" id="2.7.1.69" evidence="9"/>
<evidence type="ECO:0000256" key="4">
    <source>
        <dbReference type="ARBA" id="ARBA00022679"/>
    </source>
</evidence>